<keyword evidence="1" id="KW-0808">Transferase</keyword>
<dbReference type="RefSeq" id="XP_044544175.1">
    <property type="nucleotide sequence ID" value="XM_044685912.1"/>
</dbReference>
<evidence type="ECO:0000313" key="7">
    <source>
        <dbReference type="Proteomes" id="UP000816034"/>
    </source>
</evidence>
<dbReference type="Pfam" id="PF00069">
    <property type="entry name" value="Pkinase"/>
    <property type="match status" value="1"/>
</dbReference>
<dbReference type="EMBL" id="PYSW02000041">
    <property type="protein sequence ID" value="KAG2375001.1"/>
    <property type="molecule type" value="Genomic_DNA"/>
</dbReference>
<dbReference type="InterPro" id="IPR001245">
    <property type="entry name" value="Ser-Thr/Tyr_kinase_cat_dom"/>
</dbReference>
<dbReference type="GO" id="GO:0004709">
    <property type="term" value="F:MAP kinase kinase kinase activity"/>
    <property type="evidence" value="ECO:0007669"/>
    <property type="project" value="TreeGrafter"/>
</dbReference>
<feature type="domain" description="Protein kinase" evidence="5">
    <location>
        <begin position="1"/>
        <end position="186"/>
    </location>
</feature>
<reference evidence="6 7" key="1">
    <citation type="journal article" date="2018" name="BMC Genomics">
        <title>The genome of Naegleria lovaniensis, the basis for a comparative approach to unravel pathogenicity factors of the human pathogenic amoeba N. fowleri.</title>
        <authorList>
            <person name="Liechti N."/>
            <person name="Schurch N."/>
            <person name="Bruggmann R."/>
            <person name="Wittwer M."/>
        </authorList>
    </citation>
    <scope>NUCLEOTIDE SEQUENCE [LARGE SCALE GENOMIC DNA]</scope>
    <source>
        <strain evidence="6 7">ATCC 30569</strain>
    </source>
</reference>
<keyword evidence="2" id="KW-0547">Nucleotide-binding</keyword>
<accession>A0AA88GIY4</accession>
<evidence type="ECO:0000256" key="4">
    <source>
        <dbReference type="ARBA" id="ARBA00022840"/>
    </source>
</evidence>
<dbReference type="GO" id="GO:0005737">
    <property type="term" value="C:cytoplasm"/>
    <property type="evidence" value="ECO:0007669"/>
    <property type="project" value="TreeGrafter"/>
</dbReference>
<dbReference type="InterPro" id="IPR008271">
    <property type="entry name" value="Ser/Thr_kinase_AS"/>
</dbReference>
<sequence length="219" mass="24646">MKEYSIVLEYVDGGTLEQYVKNNGPLDESTVSAIVSQVLMGLEYLHSKRIIHRDLKPGNILISGKGCVKITDFGVSAQLLNLEAIRTSTVGTPHYTAPEVISVQPYSFTADIWSLGCVIFELLFGKRPYNEFNQVAAMYHMVQDEKPPIPQPNNLSPICLDFINKCWTKDWKQRPGARELQSHPFVNHSVLTIEKFINLNGRKSVILSSSLNTDYSQDN</sequence>
<dbReference type="SMART" id="SM00220">
    <property type="entry name" value="S_TKc"/>
    <property type="match status" value="1"/>
</dbReference>
<evidence type="ECO:0000313" key="6">
    <source>
        <dbReference type="EMBL" id="KAG2375001.1"/>
    </source>
</evidence>
<dbReference type="GeneID" id="68102829"/>
<dbReference type="InterPro" id="IPR050538">
    <property type="entry name" value="MAP_kinase_kinase_kinase"/>
</dbReference>
<proteinExistence type="predicted"/>
<dbReference type="GO" id="GO:0005524">
    <property type="term" value="F:ATP binding"/>
    <property type="evidence" value="ECO:0007669"/>
    <property type="project" value="UniProtKB-KW"/>
</dbReference>
<dbReference type="PANTHER" id="PTHR48016:SF4">
    <property type="entry name" value="PROTEIN KINASE DOMAIN-CONTAINING PROTEIN"/>
    <property type="match status" value="1"/>
</dbReference>
<dbReference type="Proteomes" id="UP000816034">
    <property type="component" value="Unassembled WGS sequence"/>
</dbReference>
<dbReference type="PROSITE" id="PS50011">
    <property type="entry name" value="PROTEIN_KINASE_DOM"/>
    <property type="match status" value="1"/>
</dbReference>
<dbReference type="SUPFAM" id="SSF56112">
    <property type="entry name" value="Protein kinase-like (PK-like)"/>
    <property type="match status" value="1"/>
</dbReference>
<evidence type="ECO:0000259" key="5">
    <source>
        <dbReference type="PROSITE" id="PS50011"/>
    </source>
</evidence>
<dbReference type="AlphaFoldDB" id="A0AA88GIY4"/>
<name>A0AA88GIY4_NAELO</name>
<dbReference type="InterPro" id="IPR000719">
    <property type="entry name" value="Prot_kinase_dom"/>
</dbReference>
<dbReference type="PROSITE" id="PS00108">
    <property type="entry name" value="PROTEIN_KINASE_ST"/>
    <property type="match status" value="1"/>
</dbReference>
<gene>
    <name evidence="6" type="ORF">C9374_010375</name>
</gene>
<evidence type="ECO:0000256" key="1">
    <source>
        <dbReference type="ARBA" id="ARBA00022679"/>
    </source>
</evidence>
<dbReference type="InterPro" id="IPR011009">
    <property type="entry name" value="Kinase-like_dom_sf"/>
</dbReference>
<keyword evidence="7" id="KW-1185">Reference proteome</keyword>
<organism evidence="6 7">
    <name type="scientific">Naegleria lovaniensis</name>
    <name type="common">Amoeba</name>
    <dbReference type="NCBI Taxonomy" id="51637"/>
    <lineage>
        <taxon>Eukaryota</taxon>
        <taxon>Discoba</taxon>
        <taxon>Heterolobosea</taxon>
        <taxon>Tetramitia</taxon>
        <taxon>Eutetramitia</taxon>
        <taxon>Vahlkampfiidae</taxon>
        <taxon>Naegleria</taxon>
    </lineage>
</organism>
<keyword evidence="4" id="KW-0067">ATP-binding</keyword>
<evidence type="ECO:0000256" key="3">
    <source>
        <dbReference type="ARBA" id="ARBA00022777"/>
    </source>
</evidence>
<evidence type="ECO:0000256" key="2">
    <source>
        <dbReference type="ARBA" id="ARBA00022741"/>
    </source>
</evidence>
<dbReference type="PANTHER" id="PTHR48016">
    <property type="entry name" value="MAP KINASE KINASE KINASE SSK2-RELATED-RELATED"/>
    <property type="match status" value="1"/>
</dbReference>
<dbReference type="PRINTS" id="PR00109">
    <property type="entry name" value="TYRKINASE"/>
</dbReference>
<comment type="caution">
    <text evidence="6">The sequence shown here is derived from an EMBL/GenBank/DDBJ whole genome shotgun (WGS) entry which is preliminary data.</text>
</comment>
<keyword evidence="3" id="KW-0418">Kinase</keyword>
<dbReference type="Gene3D" id="1.10.510.10">
    <property type="entry name" value="Transferase(Phosphotransferase) domain 1"/>
    <property type="match status" value="1"/>
</dbReference>
<protein>
    <recommendedName>
        <fullName evidence="5">Protein kinase domain-containing protein</fullName>
    </recommendedName>
</protein>